<dbReference type="PROSITE" id="PS00615">
    <property type="entry name" value="C_TYPE_LECTIN_1"/>
    <property type="match status" value="1"/>
</dbReference>
<feature type="non-terminal residue" evidence="3">
    <location>
        <position position="210"/>
    </location>
</feature>
<dbReference type="SUPFAM" id="SSF56436">
    <property type="entry name" value="C-type lectin-like"/>
    <property type="match status" value="2"/>
</dbReference>
<proteinExistence type="predicted"/>
<sequence length="210" mass="23917">MYVGLWNDVDSWRWSLYDLPLNSVNYTNWYAGQPDNLNGNQACVSISTLNQWFDQPCTDLRPFICYDANFSGKFISITSPLLSWLDARAYCRQYYTDLASSLSSSDQDLIDQLAAASNSPWIGLYRDTWKWSDGSNATNIKWAPGKPNNVNKNDNCAVFRNGLLIDTPCSITLYFFCYTLYPARSQIMRLQVESDGSVFDPAEQSIILDQ</sequence>
<dbReference type="PANTHER" id="PTHR45784">
    <property type="entry name" value="C-TYPE LECTIN DOMAIN FAMILY 20 MEMBER A-RELATED"/>
    <property type="match status" value="1"/>
</dbReference>
<organism evidence="3 4">
    <name type="scientific">Clarias magur</name>
    <name type="common">Asian catfish</name>
    <name type="synonym">Macropteronotus magur</name>
    <dbReference type="NCBI Taxonomy" id="1594786"/>
    <lineage>
        <taxon>Eukaryota</taxon>
        <taxon>Metazoa</taxon>
        <taxon>Chordata</taxon>
        <taxon>Craniata</taxon>
        <taxon>Vertebrata</taxon>
        <taxon>Euteleostomi</taxon>
        <taxon>Actinopterygii</taxon>
        <taxon>Neopterygii</taxon>
        <taxon>Teleostei</taxon>
        <taxon>Ostariophysi</taxon>
        <taxon>Siluriformes</taxon>
        <taxon>Clariidae</taxon>
        <taxon>Clarias</taxon>
    </lineage>
</organism>
<dbReference type="PROSITE" id="PS50041">
    <property type="entry name" value="C_TYPE_LECTIN_2"/>
    <property type="match status" value="2"/>
</dbReference>
<dbReference type="InterPro" id="IPR001304">
    <property type="entry name" value="C-type_lectin-like"/>
</dbReference>
<keyword evidence="4" id="KW-1185">Reference proteome</keyword>
<keyword evidence="3" id="KW-0675">Receptor</keyword>
<accession>A0A8J4UP29</accession>
<protein>
    <submittedName>
        <fullName evidence="3">Macrophage mannose receptor 1-like isoform X6</fullName>
    </submittedName>
</protein>
<feature type="domain" description="C-type lectin" evidence="2">
    <location>
        <begin position="1"/>
        <end position="66"/>
    </location>
</feature>
<dbReference type="InterPro" id="IPR018378">
    <property type="entry name" value="C-type_lectin_CS"/>
</dbReference>
<evidence type="ECO:0000313" key="3">
    <source>
        <dbReference type="EMBL" id="KAF5899435.1"/>
    </source>
</evidence>
<dbReference type="OrthoDB" id="7357196at2759"/>
<dbReference type="InterPro" id="IPR016186">
    <property type="entry name" value="C-type_lectin-like/link_sf"/>
</dbReference>
<evidence type="ECO:0000259" key="2">
    <source>
        <dbReference type="PROSITE" id="PS50041"/>
    </source>
</evidence>
<dbReference type="SMART" id="SM00034">
    <property type="entry name" value="CLECT"/>
    <property type="match status" value="1"/>
</dbReference>
<evidence type="ECO:0000313" key="4">
    <source>
        <dbReference type="Proteomes" id="UP000727407"/>
    </source>
</evidence>
<comment type="caution">
    <text evidence="3">The sequence shown here is derived from an EMBL/GenBank/DDBJ whole genome shotgun (WGS) entry which is preliminary data.</text>
</comment>
<dbReference type="InterPro" id="IPR016187">
    <property type="entry name" value="CTDL_fold"/>
</dbReference>
<dbReference type="Gene3D" id="3.10.100.10">
    <property type="entry name" value="Mannose-Binding Protein A, subunit A"/>
    <property type="match status" value="2"/>
</dbReference>
<keyword evidence="1" id="KW-1015">Disulfide bond</keyword>
<evidence type="ECO:0000256" key="1">
    <source>
        <dbReference type="ARBA" id="ARBA00023157"/>
    </source>
</evidence>
<dbReference type="EMBL" id="QNUK01000167">
    <property type="protein sequence ID" value="KAF5899435.1"/>
    <property type="molecule type" value="Genomic_DNA"/>
</dbReference>
<reference evidence="3" key="1">
    <citation type="submission" date="2020-07" db="EMBL/GenBank/DDBJ databases">
        <title>Clarias magur genome sequencing, assembly and annotation.</title>
        <authorList>
            <person name="Kushwaha B."/>
            <person name="Kumar R."/>
            <person name="Das P."/>
            <person name="Joshi C.G."/>
            <person name="Kumar D."/>
            <person name="Nagpure N.S."/>
            <person name="Pandey M."/>
            <person name="Agarwal S."/>
            <person name="Srivastava S."/>
            <person name="Singh M."/>
            <person name="Sahoo L."/>
            <person name="Jayasankar P."/>
            <person name="Meher P.K."/>
            <person name="Koringa P.G."/>
            <person name="Iquebal M.A."/>
            <person name="Das S.P."/>
            <person name="Bit A."/>
            <person name="Patnaik S."/>
            <person name="Patel N."/>
            <person name="Shah T.M."/>
            <person name="Hinsu A."/>
            <person name="Jena J.K."/>
        </authorList>
    </citation>
    <scope>NUCLEOTIDE SEQUENCE</scope>
    <source>
        <strain evidence="3">CIFAMagur01</strain>
        <tissue evidence="3">Testis</tissue>
    </source>
</reference>
<name>A0A8J4UP29_CLAMG</name>
<dbReference type="Pfam" id="PF00059">
    <property type="entry name" value="Lectin_C"/>
    <property type="match status" value="2"/>
</dbReference>
<gene>
    <name evidence="3" type="ORF">DAT39_010842</name>
</gene>
<dbReference type="PANTHER" id="PTHR45784:SF3">
    <property type="entry name" value="C-TYPE LECTIN DOMAIN FAMILY 4 MEMBER K-LIKE-RELATED"/>
    <property type="match status" value="1"/>
</dbReference>
<dbReference type="AlphaFoldDB" id="A0A8J4UP29"/>
<feature type="domain" description="C-type lectin" evidence="2">
    <location>
        <begin position="70"/>
        <end position="178"/>
    </location>
</feature>
<dbReference type="Proteomes" id="UP000727407">
    <property type="component" value="Unassembled WGS sequence"/>
</dbReference>